<comment type="similarity">
    <text evidence="1">Belongs to the sigma-70 factor family. ECF subfamily.</text>
</comment>
<dbReference type="EMBL" id="AP024484">
    <property type="protein sequence ID" value="BCS85353.1"/>
    <property type="molecule type" value="Genomic_DNA"/>
</dbReference>
<dbReference type="Proteomes" id="UP001319045">
    <property type="component" value="Chromosome"/>
</dbReference>
<dbReference type="NCBIfam" id="TIGR02937">
    <property type="entry name" value="sigma70-ECF"/>
    <property type="match status" value="1"/>
</dbReference>
<keyword evidence="7" id="KW-0240">DNA-directed RNA polymerase</keyword>
<accession>A0ABM7NY79</accession>
<evidence type="ECO:0000256" key="2">
    <source>
        <dbReference type="ARBA" id="ARBA00023015"/>
    </source>
</evidence>
<evidence type="ECO:0000313" key="8">
    <source>
        <dbReference type="Proteomes" id="UP001319045"/>
    </source>
</evidence>
<dbReference type="SUPFAM" id="SSF88946">
    <property type="entry name" value="Sigma2 domain of RNA polymerase sigma factors"/>
    <property type="match status" value="1"/>
</dbReference>
<dbReference type="Gene3D" id="1.10.10.10">
    <property type="entry name" value="Winged helix-like DNA-binding domain superfamily/Winged helix DNA-binding domain"/>
    <property type="match status" value="1"/>
</dbReference>
<proteinExistence type="inferred from homology"/>
<dbReference type="PANTHER" id="PTHR43133:SF46">
    <property type="entry name" value="RNA POLYMERASE SIGMA-70 FACTOR ECF SUBFAMILY"/>
    <property type="match status" value="1"/>
</dbReference>
<dbReference type="InterPro" id="IPR039425">
    <property type="entry name" value="RNA_pol_sigma-70-like"/>
</dbReference>
<dbReference type="InterPro" id="IPR007627">
    <property type="entry name" value="RNA_pol_sigma70_r2"/>
</dbReference>
<dbReference type="SUPFAM" id="SSF88659">
    <property type="entry name" value="Sigma3 and sigma4 domains of RNA polymerase sigma factors"/>
    <property type="match status" value="1"/>
</dbReference>
<keyword evidence="3" id="KW-0731">Sigma factor</keyword>
<protein>
    <submittedName>
        <fullName evidence="7">DNA-directed RNA polymerase sigma-70 factor</fullName>
    </submittedName>
</protein>
<dbReference type="InterPro" id="IPR036388">
    <property type="entry name" value="WH-like_DNA-bd_sf"/>
</dbReference>
<dbReference type="Gene3D" id="1.10.1740.10">
    <property type="match status" value="1"/>
</dbReference>
<dbReference type="GO" id="GO:0000428">
    <property type="term" value="C:DNA-directed RNA polymerase complex"/>
    <property type="evidence" value="ECO:0007669"/>
    <property type="project" value="UniProtKB-KW"/>
</dbReference>
<evidence type="ECO:0000256" key="3">
    <source>
        <dbReference type="ARBA" id="ARBA00023082"/>
    </source>
</evidence>
<gene>
    <name evidence="7" type="ORF">prwr041_12460</name>
</gene>
<keyword evidence="4" id="KW-0804">Transcription</keyword>
<keyword evidence="8" id="KW-1185">Reference proteome</keyword>
<dbReference type="InterPro" id="IPR014284">
    <property type="entry name" value="RNA_pol_sigma-70_dom"/>
</dbReference>
<dbReference type="InterPro" id="IPR014327">
    <property type="entry name" value="RNA_pol_sigma70_bacteroid"/>
</dbReference>
<keyword evidence="2" id="KW-0805">Transcription regulation</keyword>
<dbReference type="InterPro" id="IPR013324">
    <property type="entry name" value="RNA_pol_sigma_r3/r4-like"/>
</dbReference>
<sequence>MFGILKDYDASEDVIQELFVKFWEKRNVLPDDLSIKAYMYRAARNMALNHLKHFDIKKDFNIFNKASISDAEQSVGNPAETSELQEMIFQAVNELPTERKKIFLMSREDGLKYKEIAAELNISVKTVENQMGKALSTLRKELSDYLPAIIIAICIGIK</sequence>
<dbReference type="Pfam" id="PF08281">
    <property type="entry name" value="Sigma70_r4_2"/>
    <property type="match status" value="1"/>
</dbReference>
<feature type="domain" description="RNA polymerase sigma factor 70 region 4 type 2" evidence="6">
    <location>
        <begin position="86"/>
        <end position="138"/>
    </location>
</feature>
<dbReference type="Pfam" id="PF04542">
    <property type="entry name" value="Sigma70_r2"/>
    <property type="match status" value="1"/>
</dbReference>
<organism evidence="7 8">
    <name type="scientific">Prevotella herbatica</name>
    <dbReference type="NCBI Taxonomy" id="2801997"/>
    <lineage>
        <taxon>Bacteria</taxon>
        <taxon>Pseudomonadati</taxon>
        <taxon>Bacteroidota</taxon>
        <taxon>Bacteroidia</taxon>
        <taxon>Bacteroidales</taxon>
        <taxon>Prevotellaceae</taxon>
        <taxon>Prevotella</taxon>
    </lineage>
</organism>
<dbReference type="InterPro" id="IPR013325">
    <property type="entry name" value="RNA_pol_sigma_r2"/>
</dbReference>
<evidence type="ECO:0000259" key="5">
    <source>
        <dbReference type="Pfam" id="PF04542"/>
    </source>
</evidence>
<evidence type="ECO:0000256" key="4">
    <source>
        <dbReference type="ARBA" id="ARBA00023163"/>
    </source>
</evidence>
<evidence type="ECO:0000313" key="7">
    <source>
        <dbReference type="EMBL" id="BCS85353.1"/>
    </source>
</evidence>
<dbReference type="CDD" id="cd06171">
    <property type="entry name" value="Sigma70_r4"/>
    <property type="match status" value="1"/>
</dbReference>
<dbReference type="NCBIfam" id="TIGR02985">
    <property type="entry name" value="Sig70_bacteroi1"/>
    <property type="match status" value="1"/>
</dbReference>
<dbReference type="PANTHER" id="PTHR43133">
    <property type="entry name" value="RNA POLYMERASE ECF-TYPE SIGMA FACTO"/>
    <property type="match status" value="1"/>
</dbReference>
<name>A0ABM7NY79_9BACT</name>
<feature type="domain" description="RNA polymerase sigma-70 region 2" evidence="5">
    <location>
        <begin position="4"/>
        <end position="52"/>
    </location>
</feature>
<dbReference type="InterPro" id="IPR013249">
    <property type="entry name" value="RNA_pol_sigma70_r4_t2"/>
</dbReference>
<evidence type="ECO:0000256" key="1">
    <source>
        <dbReference type="ARBA" id="ARBA00010641"/>
    </source>
</evidence>
<evidence type="ECO:0000259" key="6">
    <source>
        <dbReference type="Pfam" id="PF08281"/>
    </source>
</evidence>
<reference evidence="7 8" key="1">
    <citation type="journal article" date="2022" name="Int. J. Syst. Evol. Microbiol.">
        <title>Prevotella herbatica sp. nov., a plant polysaccharide-decomposing anaerobic bacterium isolated from a methanogenic reactor.</title>
        <authorList>
            <person name="Uek A."/>
            <person name="Tonouchi A."/>
            <person name="Kaku N."/>
            <person name="Ueki K."/>
        </authorList>
    </citation>
    <scope>NUCLEOTIDE SEQUENCE [LARGE SCALE GENOMIC DNA]</scope>
    <source>
        <strain evidence="7 8">WR041</strain>
    </source>
</reference>